<accession>A0A164ACU0</accession>
<sequence>MGQNKKKITVLSKLVINEYLVRDEELEDSIEYRTYLLANPNDSILLTNTKDISYKYNDYGNLTSIHTVSTKLSYDTEIKQGYQKLIETIKLNDQQLIEDIKIEEHSDIKTTKQLSYKNNLLKQVKTTESSVLRPEYFILNYEYNNKQLVGTISVEHSKHNQPPYFFKIACNYNANGALKSFTSKDTTLEFSYDKAKNPFAHLKTFYTDILNQELLFPLLHTNYKQQNNITQITNGDKLIIYKYTYNNDNLPIKAIVKDYYTPNMSEPYSFIQYEYFYKDLEITE</sequence>
<dbReference type="AlphaFoldDB" id="A0A164ACU0"/>
<comment type="caution">
    <text evidence="1">The sequence shown here is derived from an EMBL/GenBank/DDBJ whole genome shotgun (WGS) entry which is preliminary data.</text>
</comment>
<name>A0A164ACU0_9FLAO</name>
<dbReference type="EMBL" id="LQNU01000038">
    <property type="protein sequence ID" value="KZE83579.1"/>
    <property type="molecule type" value="Genomic_DNA"/>
</dbReference>
<evidence type="ECO:0000313" key="2">
    <source>
        <dbReference type="Proteomes" id="UP000076630"/>
    </source>
</evidence>
<evidence type="ECO:0000313" key="1">
    <source>
        <dbReference type="EMBL" id="KZE83579.1"/>
    </source>
</evidence>
<organism evidence="1 2">
    <name type="scientific">Myroides marinus</name>
    <dbReference type="NCBI Taxonomy" id="703342"/>
    <lineage>
        <taxon>Bacteria</taxon>
        <taxon>Pseudomonadati</taxon>
        <taxon>Bacteroidota</taxon>
        <taxon>Flavobacteriia</taxon>
        <taxon>Flavobacteriales</taxon>
        <taxon>Flavobacteriaceae</taxon>
        <taxon>Myroides</taxon>
    </lineage>
</organism>
<keyword evidence="2" id="KW-1185">Reference proteome</keyword>
<gene>
    <name evidence="1" type="ORF">AV926_04680</name>
</gene>
<proteinExistence type="predicted"/>
<dbReference type="Proteomes" id="UP000076630">
    <property type="component" value="Unassembled WGS sequence"/>
</dbReference>
<reference evidence="1 2" key="1">
    <citation type="submission" date="2016-01" db="EMBL/GenBank/DDBJ databases">
        <title>Whole genome sequencing of Myroides marinus L41.</title>
        <authorList>
            <person name="Hong K.W."/>
        </authorList>
    </citation>
    <scope>NUCLEOTIDE SEQUENCE [LARGE SCALE GENOMIC DNA]</scope>
    <source>
        <strain evidence="1 2">L41</strain>
    </source>
</reference>
<protein>
    <submittedName>
        <fullName evidence="1">Uncharacterized protein</fullName>
    </submittedName>
</protein>